<accession>A0ABN9SXM8</accession>
<evidence type="ECO:0000256" key="1">
    <source>
        <dbReference type="SAM" id="MobiDB-lite"/>
    </source>
</evidence>
<evidence type="ECO:0000313" key="3">
    <source>
        <dbReference type="Proteomes" id="UP001189429"/>
    </source>
</evidence>
<name>A0ABN9SXM8_9DINO</name>
<gene>
    <name evidence="2" type="ORF">PCOR1329_LOCUS33563</name>
</gene>
<sequence length="135" mass="14417">MAAAAMLSAPALAAVLRWGAAAAAAAWLAALPSLRPAAIAAQALAPAPPAPAVSHEENAEERDYAYDDLDHPVAAGFLGLIKNRPGSTTWLRWSQHWMAPPARRHPNPLGDSSWRGTSARMPNQRQILKPRPLHV</sequence>
<dbReference type="Proteomes" id="UP001189429">
    <property type="component" value="Unassembled WGS sequence"/>
</dbReference>
<dbReference type="EMBL" id="CAUYUJ010014146">
    <property type="protein sequence ID" value="CAK0837342.1"/>
    <property type="molecule type" value="Genomic_DNA"/>
</dbReference>
<comment type="caution">
    <text evidence="2">The sequence shown here is derived from an EMBL/GenBank/DDBJ whole genome shotgun (WGS) entry which is preliminary data.</text>
</comment>
<feature type="compositionally biased region" description="Polar residues" evidence="1">
    <location>
        <begin position="114"/>
        <end position="126"/>
    </location>
</feature>
<reference evidence="2" key="1">
    <citation type="submission" date="2023-10" db="EMBL/GenBank/DDBJ databases">
        <authorList>
            <person name="Chen Y."/>
            <person name="Shah S."/>
            <person name="Dougan E. K."/>
            <person name="Thang M."/>
            <person name="Chan C."/>
        </authorList>
    </citation>
    <scope>NUCLEOTIDE SEQUENCE [LARGE SCALE GENOMIC DNA]</scope>
</reference>
<keyword evidence="3" id="KW-1185">Reference proteome</keyword>
<feature type="region of interest" description="Disordered" evidence="1">
    <location>
        <begin position="45"/>
        <end position="65"/>
    </location>
</feature>
<proteinExistence type="predicted"/>
<protein>
    <submittedName>
        <fullName evidence="2">Uncharacterized protein</fullName>
    </submittedName>
</protein>
<organism evidence="2 3">
    <name type="scientific">Prorocentrum cordatum</name>
    <dbReference type="NCBI Taxonomy" id="2364126"/>
    <lineage>
        <taxon>Eukaryota</taxon>
        <taxon>Sar</taxon>
        <taxon>Alveolata</taxon>
        <taxon>Dinophyceae</taxon>
        <taxon>Prorocentrales</taxon>
        <taxon>Prorocentraceae</taxon>
        <taxon>Prorocentrum</taxon>
    </lineage>
</organism>
<evidence type="ECO:0000313" key="2">
    <source>
        <dbReference type="EMBL" id="CAK0837342.1"/>
    </source>
</evidence>
<feature type="compositionally biased region" description="Basic and acidic residues" evidence="1">
    <location>
        <begin position="54"/>
        <end position="65"/>
    </location>
</feature>
<feature type="region of interest" description="Disordered" evidence="1">
    <location>
        <begin position="102"/>
        <end position="135"/>
    </location>
</feature>